<evidence type="ECO:0000256" key="7">
    <source>
        <dbReference type="ARBA" id="ARBA00022833"/>
    </source>
</evidence>
<evidence type="ECO:0000256" key="6">
    <source>
        <dbReference type="ARBA" id="ARBA00022801"/>
    </source>
</evidence>
<dbReference type="OrthoDB" id="9809485at2"/>
<dbReference type="EC" id="3.6.1.-" evidence="10"/>
<dbReference type="RefSeq" id="WP_069911658.1">
    <property type="nucleotide sequence ID" value="NZ_LAJE02000339.1"/>
</dbReference>
<dbReference type="GO" id="GO:0042274">
    <property type="term" value="P:ribosomal small subunit biogenesis"/>
    <property type="evidence" value="ECO:0007669"/>
    <property type="project" value="UniProtKB-UniRule"/>
</dbReference>
<feature type="compositionally biased region" description="Basic and acidic residues" evidence="11">
    <location>
        <begin position="346"/>
        <end position="357"/>
    </location>
</feature>
<dbReference type="InterPro" id="IPR004881">
    <property type="entry name" value="Ribosome_biogen_GTPase_RsgA"/>
</dbReference>
<dbReference type="GO" id="GO:0046872">
    <property type="term" value="F:metal ion binding"/>
    <property type="evidence" value="ECO:0007669"/>
    <property type="project" value="UniProtKB-KW"/>
</dbReference>
<dbReference type="Pfam" id="PF03193">
    <property type="entry name" value="RsgA_GTPase"/>
    <property type="match status" value="1"/>
</dbReference>
<feature type="binding site" evidence="10">
    <location>
        <position position="288"/>
    </location>
    <ligand>
        <name>Zn(2+)</name>
        <dbReference type="ChEBI" id="CHEBI:29105"/>
    </ligand>
</feature>
<feature type="compositionally biased region" description="Basic and acidic residues" evidence="11">
    <location>
        <begin position="323"/>
        <end position="337"/>
    </location>
</feature>
<dbReference type="HAMAP" id="MF_01820">
    <property type="entry name" value="GTPase_RsgA"/>
    <property type="match status" value="1"/>
</dbReference>
<keyword evidence="1 10" id="KW-0963">Cytoplasm</keyword>
<dbReference type="EMBL" id="LAJE02000339">
    <property type="protein sequence ID" value="OEO29037.1"/>
    <property type="molecule type" value="Genomic_DNA"/>
</dbReference>
<comment type="subcellular location">
    <subcellularLocation>
        <location evidence="10">Cytoplasm</location>
    </subcellularLocation>
</comment>
<keyword evidence="3 10" id="KW-0479">Metal-binding</keyword>
<evidence type="ECO:0000256" key="3">
    <source>
        <dbReference type="ARBA" id="ARBA00022723"/>
    </source>
</evidence>
<dbReference type="InterPro" id="IPR010914">
    <property type="entry name" value="RsgA_GTPase_dom"/>
</dbReference>
<dbReference type="Proteomes" id="UP000095463">
    <property type="component" value="Unassembled WGS sequence"/>
</dbReference>
<evidence type="ECO:0000256" key="1">
    <source>
        <dbReference type="ARBA" id="ARBA00022490"/>
    </source>
</evidence>
<evidence type="ECO:0000259" key="13">
    <source>
        <dbReference type="PROSITE" id="PS51721"/>
    </source>
</evidence>
<dbReference type="GO" id="GO:0005737">
    <property type="term" value="C:cytoplasm"/>
    <property type="evidence" value="ECO:0007669"/>
    <property type="project" value="UniProtKB-SubCell"/>
</dbReference>
<keyword evidence="2 10" id="KW-0690">Ribosome biogenesis</keyword>
<feature type="binding site" evidence="10">
    <location>
        <begin position="148"/>
        <end position="151"/>
    </location>
    <ligand>
        <name>GTP</name>
        <dbReference type="ChEBI" id="CHEBI:37565"/>
    </ligand>
</feature>
<dbReference type="PROSITE" id="PS51721">
    <property type="entry name" value="G_CP"/>
    <property type="match status" value="1"/>
</dbReference>
<evidence type="ECO:0000256" key="5">
    <source>
        <dbReference type="ARBA" id="ARBA00022741"/>
    </source>
</evidence>
<keyword evidence="8 10" id="KW-0694">RNA-binding</keyword>
<dbReference type="InterPro" id="IPR027417">
    <property type="entry name" value="P-loop_NTPase"/>
</dbReference>
<evidence type="ECO:0000256" key="10">
    <source>
        <dbReference type="HAMAP-Rule" id="MF_01820"/>
    </source>
</evidence>
<feature type="domain" description="CP-type G" evidence="13">
    <location>
        <begin position="103"/>
        <end position="258"/>
    </location>
</feature>
<comment type="function">
    <text evidence="10">One of several proteins that assist in the late maturation steps of the functional core of the 30S ribosomal subunit. Helps release RbfA from mature subunits. May play a role in the assembly of ribosomal proteins into the subunit. Circularly permuted GTPase that catalyzes slow GTP hydrolysis, GTPase activity is stimulated by the 30S ribosomal subunit.</text>
</comment>
<feature type="binding site" evidence="10">
    <location>
        <begin position="200"/>
        <end position="208"/>
    </location>
    <ligand>
        <name>GTP</name>
        <dbReference type="ChEBI" id="CHEBI:37565"/>
    </ligand>
</feature>
<evidence type="ECO:0000313" key="14">
    <source>
        <dbReference type="EMBL" id="OEO29037.1"/>
    </source>
</evidence>
<evidence type="ECO:0000256" key="4">
    <source>
        <dbReference type="ARBA" id="ARBA00022730"/>
    </source>
</evidence>
<dbReference type="AlphaFoldDB" id="A0A1E5XKB7"/>
<dbReference type="GO" id="GO:0005525">
    <property type="term" value="F:GTP binding"/>
    <property type="evidence" value="ECO:0007669"/>
    <property type="project" value="UniProtKB-UniRule"/>
</dbReference>
<comment type="similarity">
    <text evidence="10">Belongs to the TRAFAC class YlqF/YawG GTPase family. RsgA subfamily.</text>
</comment>
<dbReference type="NCBIfam" id="TIGR00157">
    <property type="entry name" value="ribosome small subunit-dependent GTPase A"/>
    <property type="match status" value="1"/>
</dbReference>
<evidence type="ECO:0000256" key="11">
    <source>
        <dbReference type="SAM" id="MobiDB-lite"/>
    </source>
</evidence>
<comment type="caution">
    <text evidence="14">The sequence shown here is derived from an EMBL/GenBank/DDBJ whole genome shotgun (WGS) entry which is preliminary data.</text>
</comment>
<dbReference type="PROSITE" id="PS50936">
    <property type="entry name" value="ENGC_GTPASE"/>
    <property type="match status" value="1"/>
</dbReference>
<dbReference type="Gene3D" id="1.10.40.50">
    <property type="entry name" value="Probable gtpase engc, domain 3"/>
    <property type="match status" value="1"/>
</dbReference>
<keyword evidence="7 10" id="KW-0862">Zinc</keyword>
<keyword evidence="4 10" id="KW-0699">rRNA-binding</keyword>
<organism evidence="14 15">
    <name type="scientific">Devosia insulae DS-56</name>
    <dbReference type="NCBI Taxonomy" id="1116389"/>
    <lineage>
        <taxon>Bacteria</taxon>
        <taxon>Pseudomonadati</taxon>
        <taxon>Pseudomonadota</taxon>
        <taxon>Alphaproteobacteria</taxon>
        <taxon>Hyphomicrobiales</taxon>
        <taxon>Devosiaceae</taxon>
        <taxon>Devosia</taxon>
    </lineage>
</organism>
<keyword evidence="5 10" id="KW-0547">Nucleotide-binding</keyword>
<feature type="binding site" evidence="10">
    <location>
        <position position="286"/>
    </location>
    <ligand>
        <name>Zn(2+)</name>
        <dbReference type="ChEBI" id="CHEBI:29105"/>
    </ligand>
</feature>
<evidence type="ECO:0000256" key="8">
    <source>
        <dbReference type="ARBA" id="ARBA00022884"/>
    </source>
</evidence>
<evidence type="ECO:0000256" key="2">
    <source>
        <dbReference type="ARBA" id="ARBA00022517"/>
    </source>
</evidence>
<keyword evidence="6 10" id="KW-0378">Hydrolase</keyword>
<dbReference type="GO" id="GO:0019843">
    <property type="term" value="F:rRNA binding"/>
    <property type="evidence" value="ECO:0007669"/>
    <property type="project" value="UniProtKB-KW"/>
</dbReference>
<name>A0A1E5XKB7_9HYPH</name>
<dbReference type="PANTHER" id="PTHR32120:SF10">
    <property type="entry name" value="SMALL RIBOSOMAL SUBUNIT BIOGENESIS GTPASE RSGA"/>
    <property type="match status" value="1"/>
</dbReference>
<evidence type="ECO:0000313" key="15">
    <source>
        <dbReference type="Proteomes" id="UP000095463"/>
    </source>
</evidence>
<protein>
    <recommendedName>
        <fullName evidence="10">Small ribosomal subunit biogenesis GTPase RsgA</fullName>
        <ecNumber evidence="10">3.6.1.-</ecNumber>
    </recommendedName>
</protein>
<comment type="subunit">
    <text evidence="10">Monomer. Associates with 30S ribosomal subunit, binds 16S rRNA.</text>
</comment>
<accession>A0A1E5XKB7</accession>
<dbReference type="Gene3D" id="3.40.50.300">
    <property type="entry name" value="P-loop containing nucleotide triphosphate hydrolases"/>
    <property type="match status" value="1"/>
</dbReference>
<feature type="domain" description="EngC GTPase" evidence="12">
    <location>
        <begin position="109"/>
        <end position="256"/>
    </location>
</feature>
<sequence length="357" mass="38232">MLEQYGWSDALKQQFTPHAAAGLIPARIIVQQRGHYDIVTDIGELTATLAGKLAHDAEDGALPVTGDWVAVQARPTERSASIQHVLPRSSTFMRRASGPGAARAQLVAVNVDVALLAASMNADLNARRIERYLATAWESGADPVVVLTKADMCSDAETRLSEIEAVAMGVPVLAVSAVTGAGLEALRGYLKPGQTAVLLGSSGVGKSTLVNALAGREQMATQAIREDDARGRHTTSHRELVLLPSGALILDTPGMRELGLWEAGDGMSTAFADIEALAAQCRFRDCGHDGEPGCAIAAALTTGALDAARWRAYGKLQRELNFHTGKEDPKAQAESRKVRIKRNKQHRADMKFRKRLE</sequence>
<evidence type="ECO:0000259" key="12">
    <source>
        <dbReference type="PROSITE" id="PS50936"/>
    </source>
</evidence>
<gene>
    <name evidence="10" type="primary">rsgA</name>
    <name evidence="14" type="ORF">VW23_027175</name>
</gene>
<feature type="region of interest" description="Disordered" evidence="11">
    <location>
        <begin position="323"/>
        <end position="357"/>
    </location>
</feature>
<feature type="binding site" evidence="10">
    <location>
        <position position="294"/>
    </location>
    <ligand>
        <name>Zn(2+)</name>
        <dbReference type="ChEBI" id="CHEBI:29105"/>
    </ligand>
</feature>
<reference evidence="14 15" key="1">
    <citation type="journal article" date="2015" name="Genome Announc.">
        <title>Genome Assemblies of Three Soil-Associated Devosia species: D. insulae, D. limi, and D. soli.</title>
        <authorList>
            <person name="Hassan Y.I."/>
            <person name="Lepp D."/>
            <person name="Zhou T."/>
        </authorList>
    </citation>
    <scope>NUCLEOTIDE SEQUENCE [LARGE SCALE GENOMIC DNA]</scope>
    <source>
        <strain evidence="14 15">DS-56</strain>
    </source>
</reference>
<dbReference type="GO" id="GO:0003924">
    <property type="term" value="F:GTPase activity"/>
    <property type="evidence" value="ECO:0007669"/>
    <property type="project" value="UniProtKB-UniRule"/>
</dbReference>
<keyword evidence="9 10" id="KW-0342">GTP-binding</keyword>
<proteinExistence type="inferred from homology"/>
<dbReference type="PANTHER" id="PTHR32120">
    <property type="entry name" value="SMALL RIBOSOMAL SUBUNIT BIOGENESIS GTPASE RSGA"/>
    <property type="match status" value="1"/>
</dbReference>
<evidence type="ECO:0000256" key="9">
    <source>
        <dbReference type="ARBA" id="ARBA00023134"/>
    </source>
</evidence>
<dbReference type="CDD" id="cd01854">
    <property type="entry name" value="YjeQ_EngC"/>
    <property type="match status" value="1"/>
</dbReference>
<dbReference type="SUPFAM" id="SSF52540">
    <property type="entry name" value="P-loop containing nucleoside triphosphate hydrolases"/>
    <property type="match status" value="1"/>
</dbReference>
<comment type="cofactor">
    <cofactor evidence="10">
        <name>Zn(2+)</name>
        <dbReference type="ChEBI" id="CHEBI:29105"/>
    </cofactor>
    <text evidence="10">Binds 1 zinc ion per subunit.</text>
</comment>
<feature type="binding site" evidence="10">
    <location>
        <position position="281"/>
    </location>
    <ligand>
        <name>Zn(2+)</name>
        <dbReference type="ChEBI" id="CHEBI:29105"/>
    </ligand>
</feature>
<keyword evidence="15" id="KW-1185">Reference proteome</keyword>
<dbReference type="InterPro" id="IPR030378">
    <property type="entry name" value="G_CP_dom"/>
</dbReference>